<protein>
    <recommendedName>
        <fullName evidence="2">Amine oxidase domain-containing protein</fullName>
    </recommendedName>
</protein>
<dbReference type="Gene3D" id="3.90.660.10">
    <property type="match status" value="1"/>
</dbReference>
<dbReference type="SUPFAM" id="SSF51905">
    <property type="entry name" value="FAD/NAD(P)-binding domain"/>
    <property type="match status" value="1"/>
</dbReference>
<dbReference type="SUPFAM" id="SSF54373">
    <property type="entry name" value="FAD-linked reductases, C-terminal domain"/>
    <property type="match status" value="1"/>
</dbReference>
<dbReference type="Pfam" id="PF01593">
    <property type="entry name" value="Amino_oxidase"/>
    <property type="match status" value="1"/>
</dbReference>
<dbReference type="InterPro" id="IPR050281">
    <property type="entry name" value="Flavin_monoamine_oxidase"/>
</dbReference>
<evidence type="ECO:0000256" key="1">
    <source>
        <dbReference type="SAM" id="SignalP"/>
    </source>
</evidence>
<dbReference type="InterPro" id="IPR036188">
    <property type="entry name" value="FAD/NAD-bd_sf"/>
</dbReference>
<dbReference type="PANTHER" id="PTHR10742:SF382">
    <property type="entry name" value="AMINE OXIDASE DOMAIN-CONTAINING PROTEIN"/>
    <property type="match status" value="1"/>
</dbReference>
<name>A0A2V5H2R5_ASPV1</name>
<keyword evidence="1" id="KW-0732">Signal</keyword>
<dbReference type="GO" id="GO:0001716">
    <property type="term" value="F:L-amino-acid oxidase activity"/>
    <property type="evidence" value="ECO:0007669"/>
    <property type="project" value="TreeGrafter"/>
</dbReference>
<dbReference type="GO" id="GO:0009063">
    <property type="term" value="P:amino acid catabolic process"/>
    <property type="evidence" value="ECO:0007669"/>
    <property type="project" value="TreeGrafter"/>
</dbReference>
<evidence type="ECO:0000313" key="4">
    <source>
        <dbReference type="Proteomes" id="UP000249829"/>
    </source>
</evidence>
<gene>
    <name evidence="3" type="ORF">BO99DRAFT_391302</name>
</gene>
<evidence type="ECO:0000313" key="3">
    <source>
        <dbReference type="EMBL" id="PYI16142.1"/>
    </source>
</evidence>
<dbReference type="InterPro" id="IPR002937">
    <property type="entry name" value="Amino_oxidase"/>
</dbReference>
<evidence type="ECO:0000259" key="2">
    <source>
        <dbReference type="Pfam" id="PF01593"/>
    </source>
</evidence>
<feature type="domain" description="Amine oxidase" evidence="2">
    <location>
        <begin position="186"/>
        <end position="625"/>
    </location>
</feature>
<dbReference type="Gene3D" id="1.20.1440.240">
    <property type="match status" value="1"/>
</dbReference>
<dbReference type="OMA" id="NCSHLMS"/>
<reference evidence="3 4" key="1">
    <citation type="submission" date="2018-02" db="EMBL/GenBank/DDBJ databases">
        <title>The genomes of Aspergillus section Nigri reveals drivers in fungal speciation.</title>
        <authorList>
            <consortium name="DOE Joint Genome Institute"/>
            <person name="Vesth T.C."/>
            <person name="Nybo J."/>
            <person name="Theobald S."/>
            <person name="Brandl J."/>
            <person name="Frisvad J.C."/>
            <person name="Nielsen K.F."/>
            <person name="Lyhne E.K."/>
            <person name="Kogle M.E."/>
            <person name="Kuo A."/>
            <person name="Riley R."/>
            <person name="Clum A."/>
            <person name="Nolan M."/>
            <person name="Lipzen A."/>
            <person name="Salamov A."/>
            <person name="Henrissat B."/>
            <person name="Wiebenga A."/>
            <person name="De vries R.P."/>
            <person name="Grigoriev I.V."/>
            <person name="Mortensen U.H."/>
            <person name="Andersen M.R."/>
            <person name="Baker S.E."/>
        </authorList>
    </citation>
    <scope>NUCLEOTIDE SEQUENCE [LARGE SCALE GENOMIC DNA]</scope>
    <source>
        <strain evidence="3 4">CBS 115571</strain>
    </source>
</reference>
<dbReference type="AlphaFoldDB" id="A0A2V5H2R5"/>
<dbReference type="Proteomes" id="UP000249829">
    <property type="component" value="Unassembled WGS sequence"/>
</dbReference>
<dbReference type="Gene3D" id="3.50.50.60">
    <property type="entry name" value="FAD/NAD(P)-binding domain"/>
    <property type="match status" value="1"/>
</dbReference>
<accession>A0A2V5H2R5</accession>
<keyword evidence="4" id="KW-1185">Reference proteome</keyword>
<feature type="signal peptide" evidence="1">
    <location>
        <begin position="1"/>
        <end position="19"/>
    </location>
</feature>
<sequence length="654" mass="73304">MNIKLLSLFLLPGLDLTLGLQFPLGRAKAHKGHSDASLVQFLGPYLVETGSVQNIQLNFAHESFAGKLHIVYGDCDLEQAADATQIVGSFEVQSTEHPDRLVWFVPSNAKESQCLLAFHGCAVVGRSPPISLEQAPDHPREESHIDKDSVIWFNAVEYTRARFHAKAVVDSAAAKNSSIAIVGAGIAGLLTSYLLSSVGLHNWHIHEASQRLGGRIRTSYFNGTSPEDYQYFDMGPMRLPTKIRYTGTTEVLPFEDHRLVISLIDKLNRLNADHHPELKMEFLPFDVITDEEDGPSHTLKDLDEGDQQKYTEFLAEKMFQAHKAALAAGSTHWSEGAYLRQLLSPKDQMIDYIADREDTPIWESLYWNKYFAASSWETLDKGFESLPRAFTPHVTDKITLGRRISGLSHDVSTNKISVFWRDDPNDSETVGEQYDFAVVAAPFSMVRAWELPEYPELLGRAIHQLHFTQSCKVALQYRTRFWEDGKNAQYRGCAREDNYPGIGDMCYPPYQVNSTGPAVVLASFTTGNIARTMSALGEANHVALAQRGMVRLHGKVADEEFTGVYERLCWENDEFTGGAWASPLGDQQEKFLPAIYQTELRTIFIGEHTAYTHAWLSSAVDSAFRGTVQLLLDLGLVDEAREIVDTWGARWIIL</sequence>
<proteinExistence type="predicted"/>
<feature type="chain" id="PRO_5016112641" description="Amine oxidase domain-containing protein" evidence="1">
    <location>
        <begin position="20"/>
        <end position="654"/>
    </location>
</feature>
<dbReference type="EMBL" id="KZ825174">
    <property type="protein sequence ID" value="PYI16142.1"/>
    <property type="molecule type" value="Genomic_DNA"/>
</dbReference>
<dbReference type="PANTHER" id="PTHR10742">
    <property type="entry name" value="FLAVIN MONOAMINE OXIDASE"/>
    <property type="match status" value="1"/>
</dbReference>
<dbReference type="STRING" id="1450538.A0A2V5H2R5"/>
<organism evidence="3 4">
    <name type="scientific">Aspergillus violaceofuscus (strain CBS 115571)</name>
    <dbReference type="NCBI Taxonomy" id="1450538"/>
    <lineage>
        <taxon>Eukaryota</taxon>
        <taxon>Fungi</taxon>
        <taxon>Dikarya</taxon>
        <taxon>Ascomycota</taxon>
        <taxon>Pezizomycotina</taxon>
        <taxon>Eurotiomycetes</taxon>
        <taxon>Eurotiomycetidae</taxon>
        <taxon>Eurotiales</taxon>
        <taxon>Aspergillaceae</taxon>
        <taxon>Aspergillus</taxon>
    </lineage>
</organism>